<name>A0A4U9UD24_SERFO</name>
<organism evidence="2">
    <name type="scientific">Serratia fonticola</name>
    <dbReference type="NCBI Taxonomy" id="47917"/>
    <lineage>
        <taxon>Bacteria</taxon>
        <taxon>Pseudomonadati</taxon>
        <taxon>Pseudomonadota</taxon>
        <taxon>Gammaproteobacteria</taxon>
        <taxon>Enterobacterales</taxon>
        <taxon>Yersiniaceae</taxon>
        <taxon>Serratia</taxon>
    </lineage>
</organism>
<protein>
    <recommendedName>
        <fullName evidence="1">TetR transcriptional regulator CgmR-like C-terminal domain-containing protein</fullName>
    </recommendedName>
</protein>
<evidence type="ECO:0000259" key="1">
    <source>
        <dbReference type="Pfam" id="PF17937"/>
    </source>
</evidence>
<gene>
    <name evidence="2" type="ORF">NCTC12965_02868</name>
</gene>
<dbReference type="InterPro" id="IPR041479">
    <property type="entry name" value="TetR_CgmR_C"/>
</dbReference>
<sequence length="56" mass="6479">MDLTTEAGRKARLAFLATEGAFMLRFFGFMDITQQEWEAMFTDLQKWVLTDTARNG</sequence>
<dbReference type="AlphaFoldDB" id="A0A4U9UD24"/>
<dbReference type="Pfam" id="PF17937">
    <property type="entry name" value="TetR_C_28"/>
    <property type="match status" value="1"/>
</dbReference>
<feature type="domain" description="TetR transcriptional regulator CgmR-like C-terminal" evidence="1">
    <location>
        <begin position="5"/>
        <end position="48"/>
    </location>
</feature>
<evidence type="ECO:0000313" key="2">
    <source>
        <dbReference type="EMBL" id="VTR29392.1"/>
    </source>
</evidence>
<proteinExistence type="predicted"/>
<reference evidence="2" key="1">
    <citation type="submission" date="2019-05" db="EMBL/GenBank/DDBJ databases">
        <authorList>
            <consortium name="Pathogen Informatics"/>
        </authorList>
    </citation>
    <scope>NUCLEOTIDE SEQUENCE [LARGE SCALE GENOMIC DNA]</scope>
    <source>
        <strain evidence="2">NCTC12965</strain>
    </source>
</reference>
<dbReference type="EMBL" id="CABEEZ010000065">
    <property type="protein sequence ID" value="VTR29392.1"/>
    <property type="molecule type" value="Genomic_DNA"/>
</dbReference>
<accession>A0A4U9UD24</accession>